<evidence type="ECO:0000259" key="13">
    <source>
        <dbReference type="Pfam" id="PF02737"/>
    </source>
</evidence>
<organism evidence="14 15">
    <name type="scientific">Thalassiosira pseudonana</name>
    <name type="common">Marine diatom</name>
    <name type="synonym">Cyclotella nana</name>
    <dbReference type="NCBI Taxonomy" id="35128"/>
    <lineage>
        <taxon>Eukaryota</taxon>
        <taxon>Sar</taxon>
        <taxon>Stramenopiles</taxon>
        <taxon>Ochrophyta</taxon>
        <taxon>Bacillariophyta</taxon>
        <taxon>Coscinodiscophyceae</taxon>
        <taxon>Thalassiosirophycidae</taxon>
        <taxon>Thalassiosirales</taxon>
        <taxon>Thalassiosiraceae</taxon>
        <taxon>Thalassiosira</taxon>
    </lineage>
</organism>
<evidence type="ECO:0000313" key="15">
    <source>
        <dbReference type="Proteomes" id="UP000001449"/>
    </source>
</evidence>
<evidence type="ECO:0000256" key="4">
    <source>
        <dbReference type="ARBA" id="ARBA00022832"/>
    </source>
</evidence>
<dbReference type="PANTHER" id="PTHR43561">
    <property type="match status" value="1"/>
</dbReference>
<evidence type="ECO:0000256" key="9">
    <source>
        <dbReference type="ARBA" id="ARBA00049556"/>
    </source>
</evidence>
<feature type="binding site" evidence="11">
    <location>
        <position position="162"/>
    </location>
    <ligand>
        <name>CoA</name>
        <dbReference type="ChEBI" id="CHEBI:57287"/>
    </ligand>
</feature>
<feature type="site" description="Important for catalytic activity" evidence="10">
    <location>
        <position position="183"/>
    </location>
</feature>
<dbReference type="InterPro" id="IPR022694">
    <property type="entry name" value="3-OHacyl-CoA_DH"/>
</dbReference>
<dbReference type="InterPro" id="IPR006108">
    <property type="entry name" value="3HC_DH_C"/>
</dbReference>
<dbReference type="InterPro" id="IPR013328">
    <property type="entry name" value="6PGD_dom2"/>
</dbReference>
<dbReference type="EMBL" id="DS999419">
    <property type="protein sequence ID" value="EED86773.1"/>
    <property type="molecule type" value="Genomic_DNA"/>
</dbReference>
<evidence type="ECO:0000256" key="1">
    <source>
        <dbReference type="ARBA" id="ARBA00004305"/>
    </source>
</evidence>
<evidence type="ECO:0000256" key="11">
    <source>
        <dbReference type="PIRSR" id="PIRSR000105-3"/>
    </source>
</evidence>
<proteinExistence type="inferred from homology"/>
<dbReference type="AlphaFoldDB" id="B8LDA6"/>
<evidence type="ECO:0000256" key="8">
    <source>
        <dbReference type="ARBA" id="ARBA00023128"/>
    </source>
</evidence>
<evidence type="ECO:0000256" key="3">
    <source>
        <dbReference type="ARBA" id="ARBA00009463"/>
    </source>
</evidence>
<dbReference type="HOGENOM" id="CLU_009834_2_0_1"/>
<dbReference type="PaxDb" id="35128-Thaps11182"/>
<evidence type="ECO:0000256" key="6">
    <source>
        <dbReference type="ARBA" id="ARBA00023027"/>
    </source>
</evidence>
<keyword evidence="6" id="KW-0520">NAD</keyword>
<dbReference type="OMA" id="MAHPMGP"/>
<reference evidence="14 15" key="1">
    <citation type="journal article" date="2004" name="Science">
        <title>The genome of the diatom Thalassiosira pseudonana: ecology, evolution, and metabolism.</title>
        <authorList>
            <person name="Armbrust E.V."/>
            <person name="Berges J.A."/>
            <person name="Bowler C."/>
            <person name="Green B.R."/>
            <person name="Martinez D."/>
            <person name="Putnam N.H."/>
            <person name="Zhou S."/>
            <person name="Allen A.E."/>
            <person name="Apt K.E."/>
            <person name="Bechner M."/>
            <person name="Brzezinski M.A."/>
            <person name="Chaal B.K."/>
            <person name="Chiovitti A."/>
            <person name="Davis A.K."/>
            <person name="Demarest M.S."/>
            <person name="Detter J.C."/>
            <person name="Glavina T."/>
            <person name="Goodstein D."/>
            <person name="Hadi M.Z."/>
            <person name="Hellsten U."/>
            <person name="Hildebrand M."/>
            <person name="Jenkins B.D."/>
            <person name="Jurka J."/>
            <person name="Kapitonov V.V."/>
            <person name="Kroger N."/>
            <person name="Lau W.W."/>
            <person name="Lane T.W."/>
            <person name="Larimer F.W."/>
            <person name="Lippmeier J.C."/>
            <person name="Lucas S."/>
            <person name="Medina M."/>
            <person name="Montsant A."/>
            <person name="Obornik M."/>
            <person name="Parker M.S."/>
            <person name="Palenik B."/>
            <person name="Pazour G.J."/>
            <person name="Richardson P.M."/>
            <person name="Rynearson T.A."/>
            <person name="Saito M.A."/>
            <person name="Schwartz D.C."/>
            <person name="Thamatrakoln K."/>
            <person name="Valentin K."/>
            <person name="Vardi A."/>
            <person name="Wilkerson F.P."/>
            <person name="Rokhsar D.S."/>
        </authorList>
    </citation>
    <scope>NUCLEOTIDE SEQUENCE [LARGE SCALE GENOMIC DNA]</scope>
    <source>
        <strain evidence="14 15">CCMP1335</strain>
    </source>
</reference>
<dbReference type="STRING" id="35128.B8LDA6"/>
<comment type="pathway">
    <text evidence="2">Lipid metabolism; fatty acid beta-oxidation.</text>
</comment>
<dbReference type="KEGG" id="tps:THAPSDRAFT_11182"/>
<dbReference type="GeneID" id="7449925"/>
<dbReference type="Pfam" id="PF02737">
    <property type="entry name" value="3HCDH_N"/>
    <property type="match status" value="1"/>
</dbReference>
<dbReference type="GO" id="GO:0008691">
    <property type="term" value="F:3-hydroxybutyryl-CoA dehydrogenase activity"/>
    <property type="evidence" value="ECO:0007669"/>
    <property type="project" value="UniProtKB-EC"/>
</dbReference>
<keyword evidence="5 14" id="KW-0560">Oxidoreductase</keyword>
<dbReference type="eggNOG" id="KOG2304">
    <property type="taxonomic scope" value="Eukaryota"/>
</dbReference>
<protein>
    <submittedName>
        <fullName evidence="14">3-hyroxyacyl CoA dehydrogenase</fullName>
        <ecNumber evidence="14">1.1.1.157</ecNumber>
        <ecNumber evidence="14">1.1.1.35</ecNumber>
    </submittedName>
</protein>
<dbReference type="EC" id="1.1.1.157" evidence="14"/>
<dbReference type="SUPFAM" id="SSF51735">
    <property type="entry name" value="NAD(P)-binding Rossmann-fold domains"/>
    <property type="match status" value="1"/>
</dbReference>
<dbReference type="PIRSF" id="PIRSF000105">
    <property type="entry name" value="HCDH"/>
    <property type="match status" value="1"/>
</dbReference>
<reference evidence="14 15" key="2">
    <citation type="journal article" date="2008" name="Nature">
        <title>The Phaeodactylum genome reveals the evolutionary history of diatom genomes.</title>
        <authorList>
            <person name="Bowler C."/>
            <person name="Allen A.E."/>
            <person name="Badger J.H."/>
            <person name="Grimwood J."/>
            <person name="Jabbari K."/>
            <person name="Kuo A."/>
            <person name="Maheswari U."/>
            <person name="Martens C."/>
            <person name="Maumus F."/>
            <person name="Otillar R.P."/>
            <person name="Rayko E."/>
            <person name="Salamov A."/>
            <person name="Vandepoele K."/>
            <person name="Beszteri B."/>
            <person name="Gruber A."/>
            <person name="Heijde M."/>
            <person name="Katinka M."/>
            <person name="Mock T."/>
            <person name="Valentin K."/>
            <person name="Verret F."/>
            <person name="Berges J.A."/>
            <person name="Brownlee C."/>
            <person name="Cadoret J.P."/>
            <person name="Chiovitti A."/>
            <person name="Choi C.J."/>
            <person name="Coesel S."/>
            <person name="De Martino A."/>
            <person name="Detter J.C."/>
            <person name="Durkin C."/>
            <person name="Falciatore A."/>
            <person name="Fournet J."/>
            <person name="Haruta M."/>
            <person name="Huysman M.J."/>
            <person name="Jenkins B.D."/>
            <person name="Jiroutova K."/>
            <person name="Jorgensen R.E."/>
            <person name="Joubert Y."/>
            <person name="Kaplan A."/>
            <person name="Kroger N."/>
            <person name="Kroth P.G."/>
            <person name="La Roche J."/>
            <person name="Lindquist E."/>
            <person name="Lommer M."/>
            <person name="Martin-Jezequel V."/>
            <person name="Lopez P.J."/>
            <person name="Lucas S."/>
            <person name="Mangogna M."/>
            <person name="McGinnis K."/>
            <person name="Medlin L.K."/>
            <person name="Montsant A."/>
            <person name="Oudot-Le Secq M.P."/>
            <person name="Napoli C."/>
            <person name="Obornik M."/>
            <person name="Parker M.S."/>
            <person name="Petit J.L."/>
            <person name="Porcel B.M."/>
            <person name="Poulsen N."/>
            <person name="Robison M."/>
            <person name="Rychlewski L."/>
            <person name="Rynearson T.A."/>
            <person name="Schmutz J."/>
            <person name="Shapiro H."/>
            <person name="Siaut M."/>
            <person name="Stanley M."/>
            <person name="Sussman M.R."/>
            <person name="Taylor A.R."/>
            <person name="Vardi A."/>
            <person name="von Dassow P."/>
            <person name="Vyverman W."/>
            <person name="Willis A."/>
            <person name="Wyrwicz L.S."/>
            <person name="Rokhsar D.S."/>
            <person name="Weissenbach J."/>
            <person name="Armbrust E.V."/>
            <person name="Green B.R."/>
            <person name="Van de Peer Y."/>
            <person name="Grigoriev I.V."/>
        </authorList>
    </citation>
    <scope>NUCLEOTIDE SEQUENCE [LARGE SCALE GENOMIC DNA]</scope>
    <source>
        <strain evidence="14 15">CCMP1335</strain>
    </source>
</reference>
<dbReference type="GO" id="GO:0070403">
    <property type="term" value="F:NAD+ binding"/>
    <property type="evidence" value="ECO:0007669"/>
    <property type="project" value="InterPro"/>
</dbReference>
<dbReference type="EC" id="1.1.1.35" evidence="14"/>
<dbReference type="GO" id="GO:0006635">
    <property type="term" value="P:fatty acid beta-oxidation"/>
    <property type="evidence" value="ECO:0000318"/>
    <property type="project" value="GO_Central"/>
</dbReference>
<feature type="binding site" evidence="11">
    <location>
        <position position="99"/>
    </location>
    <ligand>
        <name>CoA</name>
        <dbReference type="ChEBI" id="CHEBI:57287"/>
    </ligand>
</feature>
<dbReference type="GO" id="GO:0005759">
    <property type="term" value="C:mitochondrial matrix"/>
    <property type="evidence" value="ECO:0007669"/>
    <property type="project" value="UniProtKB-SubCell"/>
</dbReference>
<evidence type="ECO:0000256" key="5">
    <source>
        <dbReference type="ARBA" id="ARBA00023002"/>
    </source>
</evidence>
<dbReference type="InterPro" id="IPR008927">
    <property type="entry name" value="6-PGluconate_DH-like_C_sf"/>
</dbReference>
<feature type="domain" description="3-hydroxyacyl-CoA dehydrogenase C-terminal" evidence="12">
    <location>
        <begin position="229"/>
        <end position="324"/>
    </location>
</feature>
<dbReference type="Proteomes" id="UP000001449">
    <property type="component" value="Unassembled WGS sequence"/>
</dbReference>
<dbReference type="FunFam" id="3.40.50.720:FF:000009">
    <property type="entry name" value="Fatty oxidation complex, alpha subunit"/>
    <property type="match status" value="1"/>
</dbReference>
<evidence type="ECO:0000313" key="14">
    <source>
        <dbReference type="EMBL" id="EED86773.1"/>
    </source>
</evidence>
<dbReference type="Gene3D" id="1.10.1040.10">
    <property type="entry name" value="N-(1-d-carboxylethyl)-l-norvaline Dehydrogenase, domain 2"/>
    <property type="match status" value="1"/>
</dbReference>
<accession>B8LDA6</accession>
<sequence>MISSITFSRSIITFKTISKAITTNNTSSLRSISSTPITHFDKIGCIGLGLMGHGIAQTAAAAAAKHNLHSSIVAYESDQSFLDKGRDRIQSSVDKLVKKEKMSGEEAQALMDKITFTTDRDALNDTDFIVEAIIENMDLKKQLYAELGQTCKPSTIFASNTSSLSITEMAMASQRPQNFVGVHFFNPVQIMKLVEVIRTDHTDEAVFDKTLEWVKAIGKVPVKCRDTPGFIVNRLLVPNLMQAIILLERGDANTHDIDVSMQLGAGHPMGPLHLADYVGLDTCLFIMEGWVKDFPGEGAFVVPATLREKVERGELGRKSGKGFYFWDGEKRGDPVGLNELFNKGGELDME</sequence>
<gene>
    <name evidence="14" type="ORF">THAPSDRAFT_11182</name>
</gene>
<feature type="domain" description="3-hydroxyacyl-CoA dehydrogenase NAD binding" evidence="13">
    <location>
        <begin position="42"/>
        <end position="227"/>
    </location>
</feature>
<comment type="subcellular location">
    <subcellularLocation>
        <location evidence="1">Mitochondrion matrix</location>
    </subcellularLocation>
</comment>
<dbReference type="InterPro" id="IPR006176">
    <property type="entry name" value="3-OHacyl-CoA_DH_NAD-bd"/>
</dbReference>
<keyword evidence="8" id="KW-0496">Mitochondrion</keyword>
<dbReference type="GO" id="GO:0003857">
    <property type="term" value="F:(3S)-3-hydroxyacyl-CoA dehydrogenase (NAD+) activity"/>
    <property type="evidence" value="ECO:0000318"/>
    <property type="project" value="GO_Central"/>
</dbReference>
<keyword evidence="4" id="KW-0276">Fatty acid metabolism</keyword>
<feature type="binding site" evidence="11">
    <location>
        <position position="92"/>
    </location>
    <ligand>
        <name>CoA</name>
        <dbReference type="ChEBI" id="CHEBI:57287"/>
    </ligand>
</feature>
<evidence type="ECO:0000256" key="7">
    <source>
        <dbReference type="ARBA" id="ARBA00023098"/>
    </source>
</evidence>
<dbReference type="Gene3D" id="3.40.50.720">
    <property type="entry name" value="NAD(P)-binding Rossmann-like Domain"/>
    <property type="match status" value="1"/>
</dbReference>
<dbReference type="GO" id="GO:0005739">
    <property type="term" value="C:mitochondrion"/>
    <property type="evidence" value="ECO:0000318"/>
    <property type="project" value="GO_Central"/>
</dbReference>
<name>B8LDA6_THAPS</name>
<dbReference type="InterPro" id="IPR052242">
    <property type="entry name" value="Mito_3-hydroxyacyl-CoA_DH"/>
</dbReference>
<dbReference type="PANTHER" id="PTHR43561:SF3">
    <property type="entry name" value="HYDROXYACYL-COENZYME A DEHYDROGENASE, MITOCHONDRIAL"/>
    <property type="match status" value="1"/>
</dbReference>
<comment type="catalytic activity">
    <reaction evidence="9">
        <text>a (3S)-3-hydroxyacyl-CoA + NAD(+) = a 3-oxoacyl-CoA + NADH + H(+)</text>
        <dbReference type="Rhea" id="RHEA:22432"/>
        <dbReference type="ChEBI" id="CHEBI:15378"/>
        <dbReference type="ChEBI" id="CHEBI:57318"/>
        <dbReference type="ChEBI" id="CHEBI:57540"/>
        <dbReference type="ChEBI" id="CHEBI:57945"/>
        <dbReference type="ChEBI" id="CHEBI:90726"/>
        <dbReference type="EC" id="1.1.1.35"/>
    </reaction>
</comment>
<keyword evidence="7" id="KW-0443">Lipid metabolism</keyword>
<dbReference type="RefSeq" id="XP_002297045.1">
    <property type="nucleotide sequence ID" value="XM_002297009.1"/>
</dbReference>
<dbReference type="InParanoid" id="B8LDA6"/>
<dbReference type="SUPFAM" id="SSF48179">
    <property type="entry name" value="6-phosphogluconate dehydrogenase C-terminal domain-like"/>
    <property type="match status" value="1"/>
</dbReference>
<keyword evidence="15" id="KW-1185">Reference proteome</keyword>
<dbReference type="Pfam" id="PF00725">
    <property type="entry name" value="3HCDH"/>
    <property type="match status" value="1"/>
</dbReference>
<evidence type="ECO:0000256" key="2">
    <source>
        <dbReference type="ARBA" id="ARBA00005005"/>
    </source>
</evidence>
<evidence type="ECO:0000256" key="10">
    <source>
        <dbReference type="PIRSR" id="PIRSR000105-1"/>
    </source>
</evidence>
<evidence type="ECO:0000259" key="12">
    <source>
        <dbReference type="Pfam" id="PF00725"/>
    </source>
</evidence>
<dbReference type="InterPro" id="IPR036291">
    <property type="entry name" value="NAD(P)-bd_dom_sf"/>
</dbReference>
<comment type="similarity">
    <text evidence="3">Belongs to the 3-hydroxyacyl-CoA dehydrogenase family.</text>
</comment>